<sequence>MCEKFLRIIGKKTSMRLKSKYVDVWKKLFQLVRLALYNLCQMAFYRLFQVFSLVVG</sequence>
<evidence type="ECO:0000313" key="2">
    <source>
        <dbReference type="Proteomes" id="UP000255233"/>
    </source>
</evidence>
<accession>A0A379MSQ6</accession>
<protein>
    <submittedName>
        <fullName evidence="1">Uncharacterized protein</fullName>
    </submittedName>
</protein>
<dbReference type="Proteomes" id="UP000255233">
    <property type="component" value="Unassembled WGS sequence"/>
</dbReference>
<proteinExistence type="predicted"/>
<organism evidence="1 2">
    <name type="scientific">Rikenella microfusus</name>
    <dbReference type="NCBI Taxonomy" id="28139"/>
    <lineage>
        <taxon>Bacteria</taxon>
        <taxon>Pseudomonadati</taxon>
        <taxon>Bacteroidota</taxon>
        <taxon>Bacteroidia</taxon>
        <taxon>Bacteroidales</taxon>
        <taxon>Rikenellaceae</taxon>
        <taxon>Rikenella</taxon>
    </lineage>
</organism>
<dbReference type="STRING" id="880526.GCA_000427365_00595"/>
<dbReference type="AlphaFoldDB" id="A0A379MSQ6"/>
<gene>
    <name evidence="1" type="ORF">NCTC11190_00852</name>
</gene>
<reference evidence="1 2" key="1">
    <citation type="submission" date="2018-06" db="EMBL/GenBank/DDBJ databases">
        <authorList>
            <consortium name="Pathogen Informatics"/>
            <person name="Doyle S."/>
        </authorList>
    </citation>
    <scope>NUCLEOTIDE SEQUENCE [LARGE SCALE GENOMIC DNA]</scope>
    <source>
        <strain evidence="1 2">NCTC11190</strain>
    </source>
</reference>
<evidence type="ECO:0000313" key="1">
    <source>
        <dbReference type="EMBL" id="SUE33642.1"/>
    </source>
</evidence>
<name>A0A379MSQ6_9BACT</name>
<dbReference type="EMBL" id="UGVL01000001">
    <property type="protein sequence ID" value="SUE33642.1"/>
    <property type="molecule type" value="Genomic_DNA"/>
</dbReference>
<keyword evidence="2" id="KW-1185">Reference proteome</keyword>